<evidence type="ECO:0000313" key="2">
    <source>
        <dbReference type="Proteomes" id="UP000824469"/>
    </source>
</evidence>
<protein>
    <submittedName>
        <fullName evidence="1">Uncharacterized protein</fullName>
    </submittedName>
</protein>
<name>A0AA38GFJ4_TAXCH</name>
<dbReference type="Proteomes" id="UP000824469">
    <property type="component" value="Unassembled WGS sequence"/>
</dbReference>
<accession>A0AA38GFJ4</accession>
<keyword evidence="2" id="KW-1185">Reference proteome</keyword>
<feature type="non-terminal residue" evidence="1">
    <location>
        <position position="1"/>
    </location>
</feature>
<organism evidence="1 2">
    <name type="scientific">Taxus chinensis</name>
    <name type="common">Chinese yew</name>
    <name type="synonym">Taxus wallichiana var. chinensis</name>
    <dbReference type="NCBI Taxonomy" id="29808"/>
    <lineage>
        <taxon>Eukaryota</taxon>
        <taxon>Viridiplantae</taxon>
        <taxon>Streptophyta</taxon>
        <taxon>Embryophyta</taxon>
        <taxon>Tracheophyta</taxon>
        <taxon>Spermatophyta</taxon>
        <taxon>Pinopsida</taxon>
        <taxon>Pinidae</taxon>
        <taxon>Conifers II</taxon>
        <taxon>Cupressales</taxon>
        <taxon>Taxaceae</taxon>
        <taxon>Taxus</taxon>
    </lineage>
</organism>
<sequence length="79" mass="8879">LGKALKLKKGRVREGGRAISEEPEAQEEEVVKIRSLWDQNNSERVQKSTKYGGDNGESHVLAWCFTKVEIQKGGSNKHQ</sequence>
<dbReference type="AlphaFoldDB" id="A0AA38GFJ4"/>
<evidence type="ECO:0000313" key="1">
    <source>
        <dbReference type="EMBL" id="KAH9322632.1"/>
    </source>
</evidence>
<gene>
    <name evidence="1" type="ORF">KI387_017271</name>
</gene>
<feature type="non-terminal residue" evidence="1">
    <location>
        <position position="79"/>
    </location>
</feature>
<comment type="caution">
    <text evidence="1">The sequence shown here is derived from an EMBL/GenBank/DDBJ whole genome shotgun (WGS) entry which is preliminary data.</text>
</comment>
<dbReference type="EMBL" id="JAHRHJ020000003">
    <property type="protein sequence ID" value="KAH9322632.1"/>
    <property type="molecule type" value="Genomic_DNA"/>
</dbReference>
<reference evidence="1 2" key="1">
    <citation type="journal article" date="2021" name="Nat. Plants">
        <title>The Taxus genome provides insights into paclitaxel biosynthesis.</title>
        <authorList>
            <person name="Xiong X."/>
            <person name="Gou J."/>
            <person name="Liao Q."/>
            <person name="Li Y."/>
            <person name="Zhou Q."/>
            <person name="Bi G."/>
            <person name="Li C."/>
            <person name="Du R."/>
            <person name="Wang X."/>
            <person name="Sun T."/>
            <person name="Guo L."/>
            <person name="Liang H."/>
            <person name="Lu P."/>
            <person name="Wu Y."/>
            <person name="Zhang Z."/>
            <person name="Ro D.K."/>
            <person name="Shang Y."/>
            <person name="Huang S."/>
            <person name="Yan J."/>
        </authorList>
    </citation>
    <scope>NUCLEOTIDE SEQUENCE [LARGE SCALE GENOMIC DNA]</scope>
    <source>
        <strain evidence="1">Ta-2019</strain>
    </source>
</reference>
<proteinExistence type="predicted"/>